<organism evidence="1 2">
    <name type="scientific">Iris pallida</name>
    <name type="common">Sweet iris</name>
    <dbReference type="NCBI Taxonomy" id="29817"/>
    <lineage>
        <taxon>Eukaryota</taxon>
        <taxon>Viridiplantae</taxon>
        <taxon>Streptophyta</taxon>
        <taxon>Embryophyta</taxon>
        <taxon>Tracheophyta</taxon>
        <taxon>Spermatophyta</taxon>
        <taxon>Magnoliopsida</taxon>
        <taxon>Liliopsida</taxon>
        <taxon>Asparagales</taxon>
        <taxon>Iridaceae</taxon>
        <taxon>Iridoideae</taxon>
        <taxon>Irideae</taxon>
        <taxon>Iris</taxon>
    </lineage>
</organism>
<protein>
    <submittedName>
        <fullName evidence="1">Proline-rich receptor-like protein kinase PERK2</fullName>
    </submittedName>
</protein>
<accession>A0AAX6I494</accession>
<keyword evidence="1" id="KW-0675">Receptor</keyword>
<keyword evidence="2" id="KW-1185">Reference proteome</keyword>
<reference evidence="1" key="1">
    <citation type="journal article" date="2023" name="GigaByte">
        <title>Genome assembly of the bearded iris, Iris pallida Lam.</title>
        <authorList>
            <person name="Bruccoleri R.E."/>
            <person name="Oakeley E.J."/>
            <person name="Faust A.M.E."/>
            <person name="Altorfer M."/>
            <person name="Dessus-Babus S."/>
            <person name="Burckhardt D."/>
            <person name="Oertli M."/>
            <person name="Naumann U."/>
            <person name="Petersen F."/>
            <person name="Wong J."/>
        </authorList>
    </citation>
    <scope>NUCLEOTIDE SEQUENCE</scope>
    <source>
        <strain evidence="1">GSM-AAB239-AS_SAM_17_03QT</strain>
    </source>
</reference>
<reference evidence="1" key="2">
    <citation type="submission" date="2023-04" db="EMBL/GenBank/DDBJ databases">
        <authorList>
            <person name="Bruccoleri R.E."/>
            <person name="Oakeley E.J."/>
            <person name="Faust A.-M."/>
            <person name="Dessus-Babus S."/>
            <person name="Altorfer M."/>
            <person name="Burckhardt D."/>
            <person name="Oertli M."/>
            <person name="Naumann U."/>
            <person name="Petersen F."/>
            <person name="Wong J."/>
        </authorList>
    </citation>
    <scope>NUCLEOTIDE SEQUENCE</scope>
    <source>
        <strain evidence="1">GSM-AAB239-AS_SAM_17_03QT</strain>
        <tissue evidence="1">Leaf</tissue>
    </source>
</reference>
<comment type="caution">
    <text evidence="1">The sequence shown here is derived from an EMBL/GenBank/DDBJ whole genome shotgun (WGS) entry which is preliminary data.</text>
</comment>
<keyword evidence="1" id="KW-0418">Kinase</keyword>
<gene>
    <name evidence="1" type="ORF">M6B38_281745</name>
</gene>
<evidence type="ECO:0000313" key="1">
    <source>
        <dbReference type="EMBL" id="KAJ6847315.1"/>
    </source>
</evidence>
<sequence>MWLGGSMFTG</sequence>
<keyword evidence="1" id="KW-0808">Transferase</keyword>
<proteinExistence type="predicted"/>
<dbReference type="EMBL" id="JANAVB010005596">
    <property type="protein sequence ID" value="KAJ6847315.1"/>
    <property type="molecule type" value="Genomic_DNA"/>
</dbReference>
<dbReference type="GO" id="GO:0016301">
    <property type="term" value="F:kinase activity"/>
    <property type="evidence" value="ECO:0007669"/>
    <property type="project" value="UniProtKB-KW"/>
</dbReference>
<dbReference type="Proteomes" id="UP001140949">
    <property type="component" value="Unassembled WGS sequence"/>
</dbReference>
<name>A0AAX6I494_IRIPA</name>
<evidence type="ECO:0000313" key="2">
    <source>
        <dbReference type="Proteomes" id="UP001140949"/>
    </source>
</evidence>